<proteinExistence type="predicted"/>
<dbReference type="Proteomes" id="UP001172386">
    <property type="component" value="Unassembled WGS sequence"/>
</dbReference>
<name>A0ACC3AJ60_9EURO</name>
<gene>
    <name evidence="1" type="ORF">H2198_000692</name>
</gene>
<reference evidence="1" key="1">
    <citation type="submission" date="2022-10" db="EMBL/GenBank/DDBJ databases">
        <title>Culturing micro-colonial fungi from biological soil crusts in the Mojave desert and describing Neophaeococcomyces mojavensis, and introducing the new genera and species Taxawa tesnikishii.</title>
        <authorList>
            <person name="Kurbessoian T."/>
            <person name="Stajich J.E."/>
        </authorList>
    </citation>
    <scope>NUCLEOTIDE SEQUENCE</scope>
    <source>
        <strain evidence="1">JES_112</strain>
    </source>
</reference>
<comment type="caution">
    <text evidence="1">The sequence shown here is derived from an EMBL/GenBank/DDBJ whole genome shotgun (WGS) entry which is preliminary data.</text>
</comment>
<dbReference type="EMBL" id="JAPDRQ010000007">
    <property type="protein sequence ID" value="KAJ9663680.1"/>
    <property type="molecule type" value="Genomic_DNA"/>
</dbReference>
<keyword evidence="2" id="KW-1185">Reference proteome</keyword>
<protein>
    <submittedName>
        <fullName evidence="1">Uncharacterized protein</fullName>
    </submittedName>
</protein>
<organism evidence="1 2">
    <name type="scientific">Neophaeococcomyces mojaviensis</name>
    <dbReference type="NCBI Taxonomy" id="3383035"/>
    <lineage>
        <taxon>Eukaryota</taxon>
        <taxon>Fungi</taxon>
        <taxon>Dikarya</taxon>
        <taxon>Ascomycota</taxon>
        <taxon>Pezizomycotina</taxon>
        <taxon>Eurotiomycetes</taxon>
        <taxon>Chaetothyriomycetidae</taxon>
        <taxon>Chaetothyriales</taxon>
        <taxon>Chaetothyriales incertae sedis</taxon>
        <taxon>Neophaeococcomyces</taxon>
    </lineage>
</organism>
<evidence type="ECO:0000313" key="1">
    <source>
        <dbReference type="EMBL" id="KAJ9663680.1"/>
    </source>
</evidence>
<accession>A0ACC3AJ60</accession>
<evidence type="ECO:0000313" key="2">
    <source>
        <dbReference type="Proteomes" id="UP001172386"/>
    </source>
</evidence>
<sequence length="328" mass="36915">MDNYYPALDAFHVATSPFTQSTVSSVDHTRASLYEFRQNVTVSWNVRPFEILDQYLKNGARVRFVPWHSLLENTIYEADVVQALSAFEQTYGELDQETGMCIFPYFQIPDDCRGPFAGFTSVNAGCLEVEIPKEGYALDETCWVLAPLTPHSAFGLINQLYAYGWNPATGKLDSVDALALSRPLIPSNSLQLLNVLDFAVKQGLRDITSIDMQCIYPNHIAYHYRGLVFSEEFAKQRRQTLHIKLETRPGSTDEQVASEGLDAVIVKARASRNGLMNFVGYQDDLAFTKTLLHDMGLTGAYLDSVELLDSSYVEEYYENMAGWGFNLC</sequence>